<accession>A0A263D285</accession>
<feature type="signal peptide" evidence="1">
    <location>
        <begin position="1"/>
        <end position="27"/>
    </location>
</feature>
<dbReference type="Pfam" id="PF14099">
    <property type="entry name" value="Polysacc_lyase"/>
    <property type="match status" value="1"/>
</dbReference>
<dbReference type="Proteomes" id="UP000242444">
    <property type="component" value="Unassembled WGS sequence"/>
</dbReference>
<proteinExistence type="predicted"/>
<dbReference type="InterPro" id="IPR006311">
    <property type="entry name" value="TAT_signal"/>
</dbReference>
<dbReference type="AlphaFoldDB" id="A0A263D285"/>
<comment type="caution">
    <text evidence="2">The sequence shown here is derived from an EMBL/GenBank/DDBJ whole genome shotgun (WGS) entry which is preliminary data.</text>
</comment>
<reference evidence="2 3" key="1">
    <citation type="submission" date="2017-07" db="EMBL/GenBank/DDBJ databases">
        <title>Amycolatopsis antarcticus sp. nov., isolated from the surface of an Antarcticus brown macroalga.</title>
        <authorList>
            <person name="Wang J."/>
            <person name="Leiva S."/>
            <person name="Huang J."/>
            <person name="Huang Y."/>
        </authorList>
    </citation>
    <scope>NUCLEOTIDE SEQUENCE [LARGE SCALE GENOMIC DNA]</scope>
    <source>
        <strain evidence="2 3">AU-G6</strain>
    </source>
</reference>
<organism evidence="2 3">
    <name type="scientific">Amycolatopsis antarctica</name>
    <dbReference type="NCBI Taxonomy" id="1854586"/>
    <lineage>
        <taxon>Bacteria</taxon>
        <taxon>Bacillati</taxon>
        <taxon>Actinomycetota</taxon>
        <taxon>Actinomycetes</taxon>
        <taxon>Pseudonocardiales</taxon>
        <taxon>Pseudonocardiaceae</taxon>
        <taxon>Amycolatopsis</taxon>
    </lineage>
</organism>
<name>A0A263D285_9PSEU</name>
<dbReference type="InParanoid" id="A0A263D285"/>
<keyword evidence="3" id="KW-1185">Reference proteome</keyword>
<dbReference type="OrthoDB" id="1444191at2"/>
<dbReference type="RefSeq" id="WP_094864030.1">
    <property type="nucleotide sequence ID" value="NZ_NKYE01000011.1"/>
</dbReference>
<feature type="chain" id="PRO_5012447254" description="Polysaccharide lyase family 7 protein" evidence="1">
    <location>
        <begin position="28"/>
        <end position="258"/>
    </location>
</feature>
<evidence type="ECO:0000313" key="3">
    <source>
        <dbReference type="Proteomes" id="UP000242444"/>
    </source>
</evidence>
<protein>
    <recommendedName>
        <fullName evidence="4">Polysaccharide lyase family 7 protein</fullName>
    </recommendedName>
</protein>
<dbReference type="PROSITE" id="PS51318">
    <property type="entry name" value="TAT"/>
    <property type="match status" value="1"/>
</dbReference>
<dbReference type="InterPro" id="IPR025975">
    <property type="entry name" value="Polysacc_lyase"/>
</dbReference>
<sequence length="258" mass="27442">MDRRSFLALGAASAVGTALIGTGTAAAQPRIAPPSARNLLWAADLSTADDSYGAGFGNVQIQYGDGDIENDGPGMPVVDHPKLGRALRISLEENQTRWEAAPGAGDDCGEGTELFFRVDFVLDPDFPVDQDNPFCIVNQIHQGSDSGSPPIEFDIVNGTLSVRGDSDAYAEELTQVAVDTVYSLVYRVRFSTDPAKSLLEVWVNGEQVLAGFAPPCATMNGGNSYWKGATMYCSASIPPLTVFQNAHRIGTTYESVTA</sequence>
<keyword evidence="1" id="KW-0732">Signal</keyword>
<gene>
    <name evidence="2" type="ORF">CFN78_18115</name>
</gene>
<dbReference type="Gene3D" id="2.60.120.200">
    <property type="match status" value="1"/>
</dbReference>
<evidence type="ECO:0000256" key="1">
    <source>
        <dbReference type="SAM" id="SignalP"/>
    </source>
</evidence>
<dbReference type="EMBL" id="NKYE01000011">
    <property type="protein sequence ID" value="OZM71747.1"/>
    <property type="molecule type" value="Genomic_DNA"/>
</dbReference>
<evidence type="ECO:0000313" key="2">
    <source>
        <dbReference type="EMBL" id="OZM71747.1"/>
    </source>
</evidence>
<evidence type="ECO:0008006" key="4">
    <source>
        <dbReference type="Google" id="ProtNLM"/>
    </source>
</evidence>